<keyword evidence="1" id="KW-0472">Membrane</keyword>
<keyword evidence="1" id="KW-1133">Transmembrane helix</keyword>
<dbReference type="SUPFAM" id="SSF141571">
    <property type="entry name" value="Pentapeptide repeat-like"/>
    <property type="match status" value="1"/>
</dbReference>
<keyword evidence="1" id="KW-0812">Transmembrane</keyword>
<dbReference type="InterPro" id="IPR036890">
    <property type="entry name" value="HATPase_C_sf"/>
</dbReference>
<dbReference type="Pfam" id="PF00805">
    <property type="entry name" value="Pentapeptide"/>
    <property type="match status" value="1"/>
</dbReference>
<dbReference type="Gene3D" id="2.160.20.80">
    <property type="entry name" value="E3 ubiquitin-protein ligase SopA"/>
    <property type="match status" value="1"/>
</dbReference>
<comment type="caution">
    <text evidence="3">The sequence shown here is derived from an EMBL/GenBank/DDBJ whole genome shotgun (WGS) entry which is preliminary data.</text>
</comment>
<dbReference type="Gene3D" id="3.30.565.10">
    <property type="entry name" value="Histidine kinase-like ATPase, C-terminal domain"/>
    <property type="match status" value="1"/>
</dbReference>
<keyword evidence="3" id="KW-0418">Kinase</keyword>
<protein>
    <submittedName>
        <fullName evidence="3">Histidine kinase</fullName>
    </submittedName>
</protein>
<evidence type="ECO:0000313" key="3">
    <source>
        <dbReference type="EMBL" id="MBD2752328.1"/>
    </source>
</evidence>
<accession>A0A927AYZ7</accession>
<reference evidence="3" key="1">
    <citation type="submission" date="2020-09" db="EMBL/GenBank/DDBJ databases">
        <authorList>
            <person name="Kim M.K."/>
        </authorList>
    </citation>
    <scope>NUCLEOTIDE SEQUENCE</scope>
    <source>
        <strain evidence="3">BT704</strain>
    </source>
</reference>
<keyword evidence="4" id="KW-1185">Reference proteome</keyword>
<evidence type="ECO:0000259" key="2">
    <source>
        <dbReference type="Pfam" id="PF06580"/>
    </source>
</evidence>
<proteinExistence type="predicted"/>
<feature type="domain" description="Signal transduction histidine kinase internal region" evidence="2">
    <location>
        <begin position="291"/>
        <end position="370"/>
    </location>
</feature>
<name>A0A927AYZ7_9BACT</name>
<dbReference type="GO" id="GO:0016020">
    <property type="term" value="C:membrane"/>
    <property type="evidence" value="ECO:0007669"/>
    <property type="project" value="InterPro"/>
</dbReference>
<dbReference type="RefSeq" id="WP_191037977.1">
    <property type="nucleotide sequence ID" value="NZ_JACXAA010000002.1"/>
</dbReference>
<dbReference type="InterPro" id="IPR050640">
    <property type="entry name" value="Bact_2-comp_sensor_kinase"/>
</dbReference>
<dbReference type="InterPro" id="IPR001646">
    <property type="entry name" value="5peptide_repeat"/>
</dbReference>
<feature type="transmembrane region" description="Helical" evidence="1">
    <location>
        <begin position="129"/>
        <end position="151"/>
    </location>
</feature>
<gene>
    <name evidence="3" type="ORF">IC230_05455</name>
</gene>
<organism evidence="3 4">
    <name type="scientific">Spirosoma validum</name>
    <dbReference type="NCBI Taxonomy" id="2771355"/>
    <lineage>
        <taxon>Bacteria</taxon>
        <taxon>Pseudomonadati</taxon>
        <taxon>Bacteroidota</taxon>
        <taxon>Cytophagia</taxon>
        <taxon>Cytophagales</taxon>
        <taxon>Cytophagaceae</taxon>
        <taxon>Spirosoma</taxon>
    </lineage>
</organism>
<dbReference type="EMBL" id="JACXAA010000002">
    <property type="protein sequence ID" value="MBD2752328.1"/>
    <property type="molecule type" value="Genomic_DNA"/>
</dbReference>
<sequence>MTREQLIGTIGKNGRRLNMMGSDLAGFDFSGLDLTQADFRFSNLGRANFRGAILRQADLSFSNLEGATFAEADLYEANLNFCGLEDVDLSGANVEGATFNFSGRSKYRPPTTDRAEPITLTTILQKPGWGTLIGALLGALLIYGCNAIVYFTNLIVTTNDPLMAGLYRFLIVQNMTDGAVVFLLTWALSGWLTRQLPSMWQRHIVVSLAVIVSFFFVNSGLYMILGRPYIEALASRPGGIEKTAAWYVYVFGDLLIANFFLYVLQQGRQLTRKLSEQEFQLLNLEKLKTRAELDALQAKINPHFLYNSLNSIASLVHDDPDKAEEMTLLLSKLFRYSTGRTGELFATLADELEMVQTYLKVEQVRFGNRLTFSVEVSDPALSDLKLPQFLLQPIVENAIKHGIAKRADMGRIDVRIYEKAGDLNLCVHDNGPAFPDDMDGGYGLRSIQDKLKLLYGDAARVELQNWPLKQVLLSIRMDKVRSEPTSVLSSEPTN</sequence>
<feature type="transmembrane region" description="Helical" evidence="1">
    <location>
        <begin position="171"/>
        <end position="192"/>
    </location>
</feature>
<dbReference type="AlphaFoldDB" id="A0A927AYZ7"/>
<dbReference type="GO" id="GO:0000155">
    <property type="term" value="F:phosphorelay sensor kinase activity"/>
    <property type="evidence" value="ECO:0007669"/>
    <property type="project" value="InterPro"/>
</dbReference>
<dbReference type="Pfam" id="PF06580">
    <property type="entry name" value="His_kinase"/>
    <property type="match status" value="1"/>
</dbReference>
<dbReference type="PANTHER" id="PTHR34220:SF7">
    <property type="entry name" value="SENSOR HISTIDINE KINASE YPDA"/>
    <property type="match status" value="1"/>
</dbReference>
<dbReference type="PANTHER" id="PTHR34220">
    <property type="entry name" value="SENSOR HISTIDINE KINASE YPDA"/>
    <property type="match status" value="1"/>
</dbReference>
<dbReference type="SUPFAM" id="SSF55874">
    <property type="entry name" value="ATPase domain of HSP90 chaperone/DNA topoisomerase II/histidine kinase"/>
    <property type="match status" value="1"/>
</dbReference>
<dbReference type="Proteomes" id="UP000653797">
    <property type="component" value="Unassembled WGS sequence"/>
</dbReference>
<evidence type="ECO:0000313" key="4">
    <source>
        <dbReference type="Proteomes" id="UP000653797"/>
    </source>
</evidence>
<dbReference type="InterPro" id="IPR010559">
    <property type="entry name" value="Sig_transdc_His_kin_internal"/>
</dbReference>
<feature type="transmembrane region" description="Helical" evidence="1">
    <location>
        <begin position="204"/>
        <end position="224"/>
    </location>
</feature>
<feature type="transmembrane region" description="Helical" evidence="1">
    <location>
        <begin position="244"/>
        <end position="264"/>
    </location>
</feature>
<evidence type="ECO:0000256" key="1">
    <source>
        <dbReference type="SAM" id="Phobius"/>
    </source>
</evidence>
<keyword evidence="3" id="KW-0808">Transferase</keyword>